<name>A0AAD5U0A1_9FUNG</name>
<dbReference type="GO" id="GO:0006888">
    <property type="term" value="P:endoplasmic reticulum to Golgi vesicle-mediated transport"/>
    <property type="evidence" value="ECO:0007669"/>
    <property type="project" value="TreeGrafter"/>
</dbReference>
<dbReference type="InterPro" id="IPR027027">
    <property type="entry name" value="GOSR2/Membrin/Bos1"/>
</dbReference>
<evidence type="ECO:0000256" key="2">
    <source>
        <dbReference type="ARBA" id="ARBA00004409"/>
    </source>
</evidence>
<dbReference type="PIRSF" id="PIRSF028865">
    <property type="entry name" value="Membrin-2"/>
    <property type="match status" value="1"/>
</dbReference>
<dbReference type="GO" id="GO:0000139">
    <property type="term" value="C:Golgi membrane"/>
    <property type="evidence" value="ECO:0007669"/>
    <property type="project" value="UniProtKB-SubCell"/>
</dbReference>
<keyword evidence="4 12" id="KW-0812">Transmembrane</keyword>
<dbReference type="AlphaFoldDB" id="A0AAD5U0A1"/>
<evidence type="ECO:0000256" key="10">
    <source>
        <dbReference type="ARBA" id="ARBA00040957"/>
    </source>
</evidence>
<keyword evidence="8 11" id="KW-0472">Membrane</keyword>
<dbReference type="GO" id="GO:0005789">
    <property type="term" value="C:endoplasmic reticulum membrane"/>
    <property type="evidence" value="ECO:0007669"/>
    <property type="project" value="UniProtKB-SubCell"/>
</dbReference>
<dbReference type="GO" id="GO:0012507">
    <property type="term" value="C:ER to Golgi transport vesicle membrane"/>
    <property type="evidence" value="ECO:0007669"/>
    <property type="project" value="TreeGrafter"/>
</dbReference>
<evidence type="ECO:0000256" key="4">
    <source>
        <dbReference type="ARBA" id="ARBA00022692"/>
    </source>
</evidence>
<comment type="subcellular location">
    <subcellularLocation>
        <location evidence="1">Endoplasmic reticulum membrane</location>
        <topology evidence="1">Single-pass type IV membrane protein</topology>
    </subcellularLocation>
    <subcellularLocation>
        <location evidence="2">Golgi apparatus membrane</location>
        <topology evidence="2">Single-pass type IV membrane protein</topology>
    </subcellularLocation>
</comment>
<evidence type="ECO:0000256" key="11">
    <source>
        <dbReference type="PIRNR" id="PIRNR028865"/>
    </source>
</evidence>
<proteinExistence type="inferred from homology"/>
<dbReference type="SUPFAM" id="SSF58038">
    <property type="entry name" value="SNARE fusion complex"/>
    <property type="match status" value="1"/>
</dbReference>
<evidence type="ECO:0000256" key="9">
    <source>
        <dbReference type="ARBA" id="ARBA00037983"/>
    </source>
</evidence>
<feature type="transmembrane region" description="Helical" evidence="12">
    <location>
        <begin position="202"/>
        <end position="223"/>
    </location>
</feature>
<evidence type="ECO:0000256" key="1">
    <source>
        <dbReference type="ARBA" id="ARBA00004163"/>
    </source>
</evidence>
<keyword evidence="14" id="KW-1185">Reference proteome</keyword>
<dbReference type="PANTHER" id="PTHR21230:SF1">
    <property type="entry name" value="GOLGI SNAP RECEPTOR COMPLEX MEMBER 2"/>
    <property type="match status" value="1"/>
</dbReference>
<comment type="function">
    <text evidence="11">SNARE required for protein transport between the ER and the Golgi complex.</text>
</comment>
<sequence length="224" mass="26210">MAFNQIHSNLNKKLEQVKLDLDRLTNNDNYPGLQGQITASLNSIKKQIFELKDLAKREISTIKREKNLDKAQQATLEYERIKKLFDNEICKINSHQLFGDRDLNQRKGSTVHKQQEANYTDTNMEQSTIFQMEHFQKELNSLNNSESKIDGFIDISRKALLELHEQRGIIKGAQKRLLNIANRLGLSSSIIKYIEKRSREDFYILIFGIIFSIFIMYLIVHYLT</sequence>
<dbReference type="GO" id="GO:0031201">
    <property type="term" value="C:SNARE complex"/>
    <property type="evidence" value="ECO:0007669"/>
    <property type="project" value="TreeGrafter"/>
</dbReference>
<dbReference type="GO" id="GO:0015031">
    <property type="term" value="P:protein transport"/>
    <property type="evidence" value="ECO:0007669"/>
    <property type="project" value="UniProtKB-KW"/>
</dbReference>
<evidence type="ECO:0000256" key="5">
    <source>
        <dbReference type="ARBA" id="ARBA00022927"/>
    </source>
</evidence>
<keyword evidence="3 11" id="KW-0813">Transport</keyword>
<dbReference type="PANTHER" id="PTHR21230">
    <property type="entry name" value="VESICLE TRANSPORT V-SNARE PROTEIN VTI1-RELATED"/>
    <property type="match status" value="1"/>
</dbReference>
<evidence type="ECO:0000256" key="7">
    <source>
        <dbReference type="ARBA" id="ARBA00023034"/>
    </source>
</evidence>
<dbReference type="Pfam" id="PF12352">
    <property type="entry name" value="V-SNARE_C"/>
    <property type="match status" value="1"/>
</dbReference>
<evidence type="ECO:0000256" key="6">
    <source>
        <dbReference type="ARBA" id="ARBA00022989"/>
    </source>
</evidence>
<evidence type="ECO:0000313" key="14">
    <source>
        <dbReference type="Proteomes" id="UP001211065"/>
    </source>
</evidence>
<keyword evidence="7" id="KW-0333">Golgi apparatus</keyword>
<keyword evidence="5 11" id="KW-0653">Protein transport</keyword>
<evidence type="ECO:0000256" key="12">
    <source>
        <dbReference type="SAM" id="Phobius"/>
    </source>
</evidence>
<evidence type="ECO:0000256" key="3">
    <source>
        <dbReference type="ARBA" id="ARBA00022448"/>
    </source>
</evidence>
<organism evidence="13 14">
    <name type="scientific">Clydaea vesicula</name>
    <dbReference type="NCBI Taxonomy" id="447962"/>
    <lineage>
        <taxon>Eukaryota</taxon>
        <taxon>Fungi</taxon>
        <taxon>Fungi incertae sedis</taxon>
        <taxon>Chytridiomycota</taxon>
        <taxon>Chytridiomycota incertae sedis</taxon>
        <taxon>Chytridiomycetes</taxon>
        <taxon>Lobulomycetales</taxon>
        <taxon>Lobulomycetaceae</taxon>
        <taxon>Clydaea</taxon>
    </lineage>
</organism>
<comment type="caution">
    <text evidence="13">The sequence shown here is derived from an EMBL/GenBank/DDBJ whole genome shotgun (WGS) entry which is preliminary data.</text>
</comment>
<dbReference type="Proteomes" id="UP001211065">
    <property type="component" value="Unassembled WGS sequence"/>
</dbReference>
<evidence type="ECO:0000313" key="13">
    <source>
        <dbReference type="EMBL" id="KAJ3210186.1"/>
    </source>
</evidence>
<dbReference type="GO" id="GO:0031902">
    <property type="term" value="C:late endosome membrane"/>
    <property type="evidence" value="ECO:0007669"/>
    <property type="project" value="TreeGrafter"/>
</dbReference>
<comment type="similarity">
    <text evidence="9 11">Belongs to the BOS1 family.</text>
</comment>
<keyword evidence="6 12" id="KW-1133">Transmembrane helix</keyword>
<protein>
    <recommendedName>
        <fullName evidence="10 11">Protein transport protein BOS1</fullName>
    </recommendedName>
</protein>
<gene>
    <name evidence="13" type="primary">BOS1</name>
    <name evidence="13" type="ORF">HK099_008351</name>
</gene>
<dbReference type="GO" id="GO:0006906">
    <property type="term" value="P:vesicle fusion"/>
    <property type="evidence" value="ECO:0007669"/>
    <property type="project" value="TreeGrafter"/>
</dbReference>
<evidence type="ECO:0000256" key="8">
    <source>
        <dbReference type="ARBA" id="ARBA00023136"/>
    </source>
</evidence>
<accession>A0AAD5U0A1</accession>
<dbReference type="GO" id="GO:0000149">
    <property type="term" value="F:SNARE binding"/>
    <property type="evidence" value="ECO:0007669"/>
    <property type="project" value="TreeGrafter"/>
</dbReference>
<reference evidence="13" key="1">
    <citation type="submission" date="2020-05" db="EMBL/GenBank/DDBJ databases">
        <title>Phylogenomic resolution of chytrid fungi.</title>
        <authorList>
            <person name="Stajich J.E."/>
            <person name="Amses K."/>
            <person name="Simmons R."/>
            <person name="Seto K."/>
            <person name="Myers J."/>
            <person name="Bonds A."/>
            <person name="Quandt C.A."/>
            <person name="Barry K."/>
            <person name="Liu P."/>
            <person name="Grigoriev I."/>
            <person name="Longcore J.E."/>
            <person name="James T.Y."/>
        </authorList>
    </citation>
    <scope>NUCLEOTIDE SEQUENCE</scope>
    <source>
        <strain evidence="13">JEL0476</strain>
    </source>
</reference>
<dbReference type="EMBL" id="JADGJW010000903">
    <property type="protein sequence ID" value="KAJ3210186.1"/>
    <property type="molecule type" value="Genomic_DNA"/>
</dbReference>
<dbReference type="GO" id="GO:0005484">
    <property type="term" value="F:SNAP receptor activity"/>
    <property type="evidence" value="ECO:0007669"/>
    <property type="project" value="InterPro"/>
</dbReference>